<dbReference type="EMBL" id="JAJFAZ020000006">
    <property type="protein sequence ID" value="KAI5324982.1"/>
    <property type="molecule type" value="Genomic_DNA"/>
</dbReference>
<dbReference type="AlphaFoldDB" id="A0AAD4YWH3"/>
<protein>
    <submittedName>
        <fullName evidence="1">Uncharacterized protein</fullName>
    </submittedName>
</protein>
<organism evidence="1 2">
    <name type="scientific">Prunus dulcis</name>
    <name type="common">Almond</name>
    <name type="synonym">Amygdalus dulcis</name>
    <dbReference type="NCBI Taxonomy" id="3755"/>
    <lineage>
        <taxon>Eukaryota</taxon>
        <taxon>Viridiplantae</taxon>
        <taxon>Streptophyta</taxon>
        <taxon>Embryophyta</taxon>
        <taxon>Tracheophyta</taxon>
        <taxon>Spermatophyta</taxon>
        <taxon>Magnoliopsida</taxon>
        <taxon>eudicotyledons</taxon>
        <taxon>Gunneridae</taxon>
        <taxon>Pentapetalae</taxon>
        <taxon>rosids</taxon>
        <taxon>fabids</taxon>
        <taxon>Rosales</taxon>
        <taxon>Rosaceae</taxon>
        <taxon>Amygdaloideae</taxon>
        <taxon>Amygdaleae</taxon>
        <taxon>Prunus</taxon>
    </lineage>
</organism>
<name>A0AAD4YWH3_PRUDU</name>
<comment type="caution">
    <text evidence="1">The sequence shown here is derived from an EMBL/GenBank/DDBJ whole genome shotgun (WGS) entry which is preliminary data.</text>
</comment>
<sequence>MKPRNFPEDTPKAHFFGSALYQHVVNVNFHDVADVTGEDFVDEPLVCCPRVLQTERHDIIAVQPFVCYECGMFAVGRVHEYLIIAGVGIHKAQQLVAGSGIHELVYPWQREAVLRAGFVEIGIVLAHSPPSCGLSYHDGICQPYRICCLPDEADGLEFFDLLAHRFVPFGIV</sequence>
<reference evidence="1 2" key="1">
    <citation type="journal article" date="2022" name="G3 (Bethesda)">
        <title>Whole-genome sequence and methylome profiling of the almond [Prunus dulcis (Mill.) D.A. Webb] cultivar 'Nonpareil'.</title>
        <authorList>
            <person name="D'Amico-Willman K.M."/>
            <person name="Ouma W.Z."/>
            <person name="Meulia T."/>
            <person name="Sideli G.M."/>
            <person name="Gradziel T.M."/>
            <person name="Fresnedo-Ramirez J."/>
        </authorList>
    </citation>
    <scope>NUCLEOTIDE SEQUENCE [LARGE SCALE GENOMIC DNA]</scope>
    <source>
        <strain evidence="1">Clone GOH B32 T37-40</strain>
    </source>
</reference>
<proteinExistence type="predicted"/>
<evidence type="ECO:0000313" key="1">
    <source>
        <dbReference type="EMBL" id="KAI5324982.1"/>
    </source>
</evidence>
<dbReference type="Proteomes" id="UP001054821">
    <property type="component" value="Chromosome 6"/>
</dbReference>
<accession>A0AAD4YWH3</accession>
<keyword evidence="2" id="KW-1185">Reference proteome</keyword>
<gene>
    <name evidence="1" type="ORF">L3X38_034055</name>
</gene>
<evidence type="ECO:0000313" key="2">
    <source>
        <dbReference type="Proteomes" id="UP001054821"/>
    </source>
</evidence>